<name>A0AAV7GBS3_DENCH</name>
<sequence>MLDAMTGMAKNVELILNGKRKNLKFIGNTQGGFEKLKNPLKCRAKGISNARLKSHWEKRKCKKKKLADHATTIESCSLVS</sequence>
<organism evidence="1 2">
    <name type="scientific">Dendrobium chrysotoxum</name>
    <name type="common">Orchid</name>
    <dbReference type="NCBI Taxonomy" id="161865"/>
    <lineage>
        <taxon>Eukaryota</taxon>
        <taxon>Viridiplantae</taxon>
        <taxon>Streptophyta</taxon>
        <taxon>Embryophyta</taxon>
        <taxon>Tracheophyta</taxon>
        <taxon>Spermatophyta</taxon>
        <taxon>Magnoliopsida</taxon>
        <taxon>Liliopsida</taxon>
        <taxon>Asparagales</taxon>
        <taxon>Orchidaceae</taxon>
        <taxon>Epidendroideae</taxon>
        <taxon>Malaxideae</taxon>
        <taxon>Dendrobiinae</taxon>
        <taxon>Dendrobium</taxon>
    </lineage>
</organism>
<gene>
    <name evidence="1" type="ORF">IEQ34_017147</name>
</gene>
<reference evidence="1 2" key="1">
    <citation type="journal article" date="2021" name="Hortic Res">
        <title>Chromosome-scale assembly of the Dendrobium chrysotoxum genome enhances the understanding of orchid evolution.</title>
        <authorList>
            <person name="Zhang Y."/>
            <person name="Zhang G.Q."/>
            <person name="Zhang D."/>
            <person name="Liu X.D."/>
            <person name="Xu X.Y."/>
            <person name="Sun W.H."/>
            <person name="Yu X."/>
            <person name="Zhu X."/>
            <person name="Wang Z.W."/>
            <person name="Zhao X."/>
            <person name="Zhong W.Y."/>
            <person name="Chen H."/>
            <person name="Yin W.L."/>
            <person name="Huang T."/>
            <person name="Niu S.C."/>
            <person name="Liu Z.J."/>
        </authorList>
    </citation>
    <scope>NUCLEOTIDE SEQUENCE [LARGE SCALE GENOMIC DNA]</scope>
    <source>
        <strain evidence="1">Lindl</strain>
    </source>
</reference>
<proteinExistence type="predicted"/>
<accession>A0AAV7GBS3</accession>
<dbReference type="Proteomes" id="UP000775213">
    <property type="component" value="Unassembled WGS sequence"/>
</dbReference>
<evidence type="ECO:0000313" key="1">
    <source>
        <dbReference type="EMBL" id="KAH0452823.1"/>
    </source>
</evidence>
<keyword evidence="2" id="KW-1185">Reference proteome</keyword>
<dbReference type="EMBL" id="JAGFBR010000016">
    <property type="protein sequence ID" value="KAH0452823.1"/>
    <property type="molecule type" value="Genomic_DNA"/>
</dbReference>
<evidence type="ECO:0000313" key="2">
    <source>
        <dbReference type="Proteomes" id="UP000775213"/>
    </source>
</evidence>
<comment type="caution">
    <text evidence="1">The sequence shown here is derived from an EMBL/GenBank/DDBJ whole genome shotgun (WGS) entry which is preliminary data.</text>
</comment>
<dbReference type="AlphaFoldDB" id="A0AAV7GBS3"/>
<protein>
    <submittedName>
        <fullName evidence="1">Uncharacterized protein</fullName>
    </submittedName>
</protein>